<accession>A0A1I7X635</accession>
<organism evidence="2 3">
    <name type="scientific">Heterorhabditis bacteriophora</name>
    <name type="common">Entomopathogenic nematode worm</name>
    <dbReference type="NCBI Taxonomy" id="37862"/>
    <lineage>
        <taxon>Eukaryota</taxon>
        <taxon>Metazoa</taxon>
        <taxon>Ecdysozoa</taxon>
        <taxon>Nematoda</taxon>
        <taxon>Chromadorea</taxon>
        <taxon>Rhabditida</taxon>
        <taxon>Rhabditina</taxon>
        <taxon>Rhabditomorpha</taxon>
        <taxon>Strongyloidea</taxon>
        <taxon>Heterorhabditidae</taxon>
        <taxon>Heterorhabditis</taxon>
    </lineage>
</organism>
<dbReference type="Proteomes" id="UP000095283">
    <property type="component" value="Unplaced"/>
</dbReference>
<protein>
    <submittedName>
        <fullName evidence="3">ARF7EP_C domain-containing protein</fullName>
    </submittedName>
</protein>
<feature type="region of interest" description="Disordered" evidence="1">
    <location>
        <begin position="104"/>
        <end position="133"/>
    </location>
</feature>
<dbReference type="AlphaFoldDB" id="A0A1I7X635"/>
<reference evidence="3" key="1">
    <citation type="submission" date="2016-11" db="UniProtKB">
        <authorList>
            <consortium name="WormBaseParasite"/>
        </authorList>
    </citation>
    <scope>IDENTIFICATION</scope>
</reference>
<name>A0A1I7X635_HETBA</name>
<sequence length="298" mass="34698">MDYKRNWILVEASTSEATTPIHIRDTKRMTGPSIPLQDEANLQRSNKMNDEIHRTIIDAYQNGHHEYTVHEGTRVIDESFRFIDDEDTRMKTINDTFTDRNPFDHINSLVSHRNGQGENRGKSDRRYRRTDSLDSASLRKRRHYISSTSPRWRVPSTSTDNLAKYYGKRPATLLRRTPQFYDKCDLCAFKIFRPSDFCSACNRGASPMHSLNILPCNRPSAYYLDQILSSRGLETNVSKRPPEWNEIGRIYSTATPFHQFPSLASIRSIKSPVYRYVFSKNDAEDPRQNHNPQQSQFN</sequence>
<proteinExistence type="predicted"/>
<evidence type="ECO:0000313" key="3">
    <source>
        <dbReference type="WBParaSite" id="Hba_12935"/>
    </source>
</evidence>
<keyword evidence="2" id="KW-1185">Reference proteome</keyword>
<feature type="compositionally biased region" description="Basic and acidic residues" evidence="1">
    <location>
        <begin position="119"/>
        <end position="132"/>
    </location>
</feature>
<evidence type="ECO:0000256" key="1">
    <source>
        <dbReference type="SAM" id="MobiDB-lite"/>
    </source>
</evidence>
<dbReference type="WBParaSite" id="Hba_12935">
    <property type="protein sequence ID" value="Hba_12935"/>
    <property type="gene ID" value="Hba_12935"/>
</dbReference>
<evidence type="ECO:0000313" key="2">
    <source>
        <dbReference type="Proteomes" id="UP000095283"/>
    </source>
</evidence>
<feature type="compositionally biased region" description="Polar residues" evidence="1">
    <location>
        <begin position="108"/>
        <end position="117"/>
    </location>
</feature>